<organism evidence="1 2">
    <name type="scientific">Oryzias javanicus</name>
    <name type="common">Javanese ricefish</name>
    <name type="synonym">Aplocheilus javanicus</name>
    <dbReference type="NCBI Taxonomy" id="123683"/>
    <lineage>
        <taxon>Eukaryota</taxon>
        <taxon>Metazoa</taxon>
        <taxon>Chordata</taxon>
        <taxon>Craniata</taxon>
        <taxon>Vertebrata</taxon>
        <taxon>Euteleostomi</taxon>
        <taxon>Actinopterygii</taxon>
        <taxon>Neopterygii</taxon>
        <taxon>Teleostei</taxon>
        <taxon>Neoteleostei</taxon>
        <taxon>Acanthomorphata</taxon>
        <taxon>Ovalentaria</taxon>
        <taxon>Atherinomorphae</taxon>
        <taxon>Beloniformes</taxon>
        <taxon>Adrianichthyidae</taxon>
        <taxon>Oryziinae</taxon>
        <taxon>Oryzias</taxon>
    </lineage>
</organism>
<reference evidence="1 2" key="2">
    <citation type="submission" date="2019-01" db="EMBL/GenBank/DDBJ databases">
        <title>A chromosome length genome reference of the Java medaka (oryzias javanicus).</title>
        <authorList>
            <person name="Herpin A."/>
            <person name="Takehana Y."/>
            <person name="Naruse K."/>
            <person name="Ansai S."/>
            <person name="Kawaguchi M."/>
        </authorList>
    </citation>
    <scope>NUCLEOTIDE SEQUENCE [LARGE SCALE GENOMIC DNA]</scope>
    <source>
        <strain evidence="1">RS831</strain>
        <tissue evidence="1">Whole body</tissue>
    </source>
</reference>
<accession>A0A3S2UA55</accession>
<sequence>MTLVIPCGLGEVEQVLALEMFITVNASLILRLPDSSPSALSITLTRSDSSESDYLSAGSRLLTAACIPQPKLTVHYTAVNSSQEQVFKLDIPSARRWLRHNHSWASEVWAH</sequence>
<evidence type="ECO:0000313" key="2">
    <source>
        <dbReference type="Proteomes" id="UP000283210"/>
    </source>
</evidence>
<protein>
    <submittedName>
        <fullName evidence="1">Uncharacterized protein</fullName>
    </submittedName>
</protein>
<dbReference type="InterPro" id="IPR038952">
    <property type="entry name" value="TOPAZ1"/>
</dbReference>
<dbReference type="OrthoDB" id="8859650at2759"/>
<gene>
    <name evidence="1" type="ORF">OJAV_G00106790</name>
</gene>
<dbReference type="EMBL" id="CM012447">
    <property type="protein sequence ID" value="RVE66394.1"/>
    <property type="molecule type" value="Genomic_DNA"/>
</dbReference>
<name>A0A3S2UA55_ORYJA</name>
<dbReference type="PANTHER" id="PTHR35671:SF1">
    <property type="entry name" value="PROTEIN TOPAZ1"/>
    <property type="match status" value="1"/>
</dbReference>
<reference evidence="1 2" key="1">
    <citation type="submission" date="2018-11" db="EMBL/GenBank/DDBJ databases">
        <authorList>
            <person name="Lopez-Roques C."/>
            <person name="Donnadieu C."/>
            <person name="Bouchez O."/>
            <person name="Klopp C."/>
            <person name="Cabau C."/>
            <person name="Zahm M."/>
        </authorList>
    </citation>
    <scope>NUCLEOTIDE SEQUENCE [LARGE SCALE GENOMIC DNA]</scope>
    <source>
        <strain evidence="1">RS831</strain>
        <tissue evidence="1">Whole body</tissue>
    </source>
</reference>
<dbReference type="Proteomes" id="UP000283210">
    <property type="component" value="Chromosome 11"/>
</dbReference>
<keyword evidence="2" id="KW-1185">Reference proteome</keyword>
<dbReference type="AlphaFoldDB" id="A0A3S2UA55"/>
<dbReference type="PANTHER" id="PTHR35671">
    <property type="entry name" value="PROTEIN TOPAZ1"/>
    <property type="match status" value="1"/>
</dbReference>
<evidence type="ECO:0000313" key="1">
    <source>
        <dbReference type="EMBL" id="RVE66394.1"/>
    </source>
</evidence>
<proteinExistence type="predicted"/>
<dbReference type="GO" id="GO:0048137">
    <property type="term" value="P:spermatocyte division"/>
    <property type="evidence" value="ECO:0007669"/>
    <property type="project" value="TreeGrafter"/>
</dbReference>